<organism evidence="2 3">
    <name type="scientific">Puccinia graminis f. sp. tritici</name>
    <dbReference type="NCBI Taxonomy" id="56615"/>
    <lineage>
        <taxon>Eukaryota</taxon>
        <taxon>Fungi</taxon>
        <taxon>Dikarya</taxon>
        <taxon>Basidiomycota</taxon>
        <taxon>Pucciniomycotina</taxon>
        <taxon>Pucciniomycetes</taxon>
        <taxon>Pucciniales</taxon>
        <taxon>Pucciniaceae</taxon>
        <taxon>Puccinia</taxon>
    </lineage>
</organism>
<gene>
    <name evidence="2" type="ORF">PGTUg99_014938</name>
</gene>
<evidence type="ECO:0000313" key="2">
    <source>
        <dbReference type="EMBL" id="KAA1133768.1"/>
    </source>
</evidence>
<comment type="caution">
    <text evidence="2">The sequence shown here is derived from an EMBL/GenBank/DDBJ whole genome shotgun (WGS) entry which is preliminary data.</text>
</comment>
<name>A0A5B0S7F0_PUCGR</name>
<dbReference type="AlphaFoldDB" id="A0A5B0S7F0"/>
<evidence type="ECO:0000313" key="3">
    <source>
        <dbReference type="Proteomes" id="UP000325313"/>
    </source>
</evidence>
<accession>A0A5B0S7F0</accession>
<feature type="compositionally biased region" description="Basic and acidic residues" evidence="1">
    <location>
        <begin position="190"/>
        <end position="202"/>
    </location>
</feature>
<feature type="compositionally biased region" description="Low complexity" evidence="1">
    <location>
        <begin position="61"/>
        <end position="70"/>
    </location>
</feature>
<dbReference type="Proteomes" id="UP000325313">
    <property type="component" value="Unassembled WGS sequence"/>
</dbReference>
<feature type="compositionally biased region" description="Low complexity" evidence="1">
    <location>
        <begin position="37"/>
        <end position="51"/>
    </location>
</feature>
<evidence type="ECO:0000256" key="1">
    <source>
        <dbReference type="SAM" id="MobiDB-lite"/>
    </source>
</evidence>
<reference evidence="2 3" key="1">
    <citation type="submission" date="2019-05" db="EMBL/GenBank/DDBJ databases">
        <title>Emergence of the Ug99 lineage of the wheat stem rust pathogen through somatic hybridization.</title>
        <authorList>
            <person name="Li F."/>
            <person name="Upadhyaya N.M."/>
            <person name="Sperschneider J."/>
            <person name="Matny O."/>
            <person name="Nguyen-Phuc H."/>
            <person name="Mago R."/>
            <person name="Raley C."/>
            <person name="Miller M.E."/>
            <person name="Silverstein K.A.T."/>
            <person name="Henningsen E."/>
            <person name="Hirsch C.D."/>
            <person name="Visser B."/>
            <person name="Pretorius Z.A."/>
            <person name="Steffenson B.J."/>
            <person name="Schwessinger B."/>
            <person name="Dodds P.N."/>
            <person name="Figueroa M."/>
        </authorList>
    </citation>
    <scope>NUCLEOTIDE SEQUENCE [LARGE SCALE GENOMIC DNA]</scope>
    <source>
        <strain evidence="2 3">Ug99</strain>
    </source>
</reference>
<feature type="region of interest" description="Disordered" evidence="1">
    <location>
        <begin position="25"/>
        <end position="71"/>
    </location>
</feature>
<sequence length="213" mass="23098">MPQECLEEYISCNLLNIPAASLSQPTHGPMLRPRPRNPAAPSAHPPQAHLHLCPPTQAPFETESSTESSTAAMTPLKHLNNLDLDDMLPELPFSKGVDNRKPTPHAAADWRAHLHAIAEWRAGRQAIRLQVGVPAEAKVTPPGGTPPGERCTVQRKGFLPLDEVHVPRPSEGNPSAGRGTRTSSIGRKAFRLDEVHVPRPLEEPSLPGRGLSE</sequence>
<dbReference type="EMBL" id="VDEP01000070">
    <property type="protein sequence ID" value="KAA1133768.1"/>
    <property type="molecule type" value="Genomic_DNA"/>
</dbReference>
<proteinExistence type="predicted"/>
<feature type="region of interest" description="Disordered" evidence="1">
    <location>
        <begin position="163"/>
        <end position="213"/>
    </location>
</feature>
<protein>
    <submittedName>
        <fullName evidence="2">Uncharacterized protein</fullName>
    </submittedName>
</protein>